<dbReference type="Pfam" id="PF04397">
    <property type="entry name" value="LytTR"/>
    <property type="match status" value="1"/>
</dbReference>
<dbReference type="RefSeq" id="WP_243797720.1">
    <property type="nucleotide sequence ID" value="NZ_CP094669.1"/>
</dbReference>
<feature type="modified residue" description="4-aspartylphosphate" evidence="1">
    <location>
        <position position="62"/>
    </location>
</feature>
<keyword evidence="4" id="KW-0238">DNA-binding</keyword>
<reference evidence="4 5" key="1">
    <citation type="submission" date="2022-03" db="EMBL/GenBank/DDBJ databases">
        <title>Hymenobactersp. isolated from the air.</title>
        <authorList>
            <person name="Won M."/>
            <person name="Kwon S.-W."/>
        </authorList>
    </citation>
    <scope>NUCLEOTIDE SEQUENCE [LARGE SCALE GENOMIC DNA]</scope>
    <source>
        <strain evidence="4 5">KACC 21982</strain>
    </source>
</reference>
<feature type="domain" description="HTH LytTR-type" evidence="3">
    <location>
        <begin position="144"/>
        <end position="241"/>
    </location>
</feature>
<evidence type="ECO:0000259" key="2">
    <source>
        <dbReference type="PROSITE" id="PS50110"/>
    </source>
</evidence>
<dbReference type="SMART" id="SM00850">
    <property type="entry name" value="LytTR"/>
    <property type="match status" value="1"/>
</dbReference>
<organism evidence="4 5">
    <name type="scientific">Hymenobacter tibetensis</name>
    <dbReference type="NCBI Taxonomy" id="497967"/>
    <lineage>
        <taxon>Bacteria</taxon>
        <taxon>Pseudomonadati</taxon>
        <taxon>Bacteroidota</taxon>
        <taxon>Cytophagia</taxon>
        <taxon>Cytophagales</taxon>
        <taxon>Hymenobacteraceae</taxon>
        <taxon>Hymenobacter</taxon>
    </lineage>
</organism>
<dbReference type="PANTHER" id="PTHR37299">
    <property type="entry name" value="TRANSCRIPTIONAL REGULATOR-RELATED"/>
    <property type="match status" value="1"/>
</dbReference>
<dbReference type="InterPro" id="IPR001789">
    <property type="entry name" value="Sig_transdc_resp-reg_receiver"/>
</dbReference>
<feature type="domain" description="Response regulatory" evidence="2">
    <location>
        <begin position="11"/>
        <end position="123"/>
    </location>
</feature>
<dbReference type="PANTHER" id="PTHR37299:SF1">
    <property type="entry name" value="STAGE 0 SPORULATION PROTEIN A HOMOLOG"/>
    <property type="match status" value="1"/>
</dbReference>
<dbReference type="InterPro" id="IPR011006">
    <property type="entry name" value="CheY-like_superfamily"/>
</dbReference>
<dbReference type="Pfam" id="PF00072">
    <property type="entry name" value="Response_reg"/>
    <property type="match status" value="1"/>
</dbReference>
<protein>
    <submittedName>
        <fullName evidence="4">LytTR family DNA-binding domain-containing protein</fullName>
    </submittedName>
</protein>
<evidence type="ECO:0000259" key="3">
    <source>
        <dbReference type="PROSITE" id="PS50930"/>
    </source>
</evidence>
<accession>A0ABY4CXY4</accession>
<evidence type="ECO:0000256" key="1">
    <source>
        <dbReference type="PROSITE-ProRule" id="PRU00169"/>
    </source>
</evidence>
<dbReference type="SMART" id="SM00448">
    <property type="entry name" value="REC"/>
    <property type="match status" value="1"/>
</dbReference>
<dbReference type="GO" id="GO:0003677">
    <property type="term" value="F:DNA binding"/>
    <property type="evidence" value="ECO:0007669"/>
    <property type="project" value="UniProtKB-KW"/>
</dbReference>
<dbReference type="SUPFAM" id="SSF52172">
    <property type="entry name" value="CheY-like"/>
    <property type="match status" value="1"/>
</dbReference>
<dbReference type="Gene3D" id="3.40.50.2300">
    <property type="match status" value="1"/>
</dbReference>
<evidence type="ECO:0000313" key="4">
    <source>
        <dbReference type="EMBL" id="UOG74379.1"/>
    </source>
</evidence>
<dbReference type="InterPro" id="IPR046947">
    <property type="entry name" value="LytR-like"/>
</dbReference>
<dbReference type="InterPro" id="IPR007492">
    <property type="entry name" value="LytTR_DNA-bd_dom"/>
</dbReference>
<keyword evidence="5" id="KW-1185">Reference proteome</keyword>
<keyword evidence="1" id="KW-0597">Phosphoprotein</keyword>
<sequence length="245" mass="27877">MEPTLARRPLTCAIVDDEPLALSVLADYCAHVPFLRLKGKFQDALAAVEFLQDTPVDLVFLDIQMPRLTGMQLAQLLPTPAPRIVFTTAHAEYAAESYELPALDYLLKPIRFERFVQAAHRARVALQPVSVPAEPTDTANEALFIRQDNRLRRVMVSDVYYAEGQKEYLMLYTAAGKMLTLQSFRGLEELLPPGRFVRIHKSYLISLRHLEFVERTRVQVHGTSLPIGETYREGLLEQLRYHGRG</sequence>
<evidence type="ECO:0000313" key="5">
    <source>
        <dbReference type="Proteomes" id="UP000831113"/>
    </source>
</evidence>
<name>A0ABY4CXY4_9BACT</name>
<dbReference type="PROSITE" id="PS50930">
    <property type="entry name" value="HTH_LYTTR"/>
    <property type="match status" value="1"/>
</dbReference>
<gene>
    <name evidence="4" type="ORF">MTX78_19950</name>
</gene>
<dbReference type="Gene3D" id="2.40.50.1020">
    <property type="entry name" value="LytTr DNA-binding domain"/>
    <property type="match status" value="1"/>
</dbReference>
<proteinExistence type="predicted"/>
<dbReference type="Proteomes" id="UP000831113">
    <property type="component" value="Chromosome"/>
</dbReference>
<dbReference type="EMBL" id="CP094669">
    <property type="protein sequence ID" value="UOG74379.1"/>
    <property type="molecule type" value="Genomic_DNA"/>
</dbReference>
<dbReference type="PROSITE" id="PS50110">
    <property type="entry name" value="RESPONSE_REGULATORY"/>
    <property type="match status" value="1"/>
</dbReference>